<name>A0ABR3NJP5_9TELE</name>
<dbReference type="EMBL" id="JAYMGO010000003">
    <property type="protein sequence ID" value="KAL1276987.1"/>
    <property type="molecule type" value="Genomic_DNA"/>
</dbReference>
<evidence type="ECO:0000259" key="5">
    <source>
        <dbReference type="PROSITE" id="PS51720"/>
    </source>
</evidence>
<feature type="domain" description="AIG1-type G" evidence="5">
    <location>
        <begin position="419"/>
        <end position="639"/>
    </location>
</feature>
<evidence type="ECO:0000256" key="1">
    <source>
        <dbReference type="ARBA" id="ARBA00008535"/>
    </source>
</evidence>
<sequence length="694" mass="80611">MSKLLMRKNTHILAQESQSVRVWSDVELHGHLITLVKLPALNRLSEEKVMNQTLLCVSLCHPGVHVFLLIMPDAPLTDESKAEIEKIQKIFDSREHFILLFTSSLSVEEHVKESIKSSLETQSLINLYGDQYRVMGSNEHENSRHIPELLDYIESMKTEPYSLQMYVKAQENRVRHELEEQHKKKLSEMENKFKEFEQNIESEGSIHVKRKKMNLVLCGSDERLKMSISKLIKQKKDKLHFRQISLVELPALNQLSEEEVMCQAHQCISLCDPGVHVFLLIIPDGPLMDGDKAENEEIQKTFSSRIKKHLVVLKIKEKNMFSKLISKINPVHSSDTHTGTSIQTFEDRCIVLENSSQIPDLLQVVENIVKQNKGGCYTTLMFLQAQVELERNKHKAKIEELRSAMKTNGVPQNCDDGGGNEVRIVMLGKTGVGKSATANNILRKIAFKSILAPSSVTKECEKETSEFNRRRITVIDTPGLFDTGVDNVERRKEIAKCISMAAPGPHVFLLVIQLGRFTQEEKDAVKTIQGIKDQTPVCELLDKIDCMLSVNGGSFYTNEMFQQVEKNIKEEQERILKEKEEEIKRREEELRAKYEAEIEQMKKENERQKQEMQNILRKNKREFKKREEEIKKETDENVRKELQIKLEKQQKEFEENKRKEKSLAEQQENFIKYLEERHEKEKLKLQEKIQHETR</sequence>
<gene>
    <name evidence="6" type="ORF">QQF64_023660</name>
</gene>
<dbReference type="InterPro" id="IPR027417">
    <property type="entry name" value="P-loop_NTPase"/>
</dbReference>
<evidence type="ECO:0000313" key="7">
    <source>
        <dbReference type="Proteomes" id="UP001558613"/>
    </source>
</evidence>
<keyword evidence="3" id="KW-0342">GTP-binding</keyword>
<organism evidence="6 7">
    <name type="scientific">Cirrhinus molitorella</name>
    <name type="common">mud carp</name>
    <dbReference type="NCBI Taxonomy" id="172907"/>
    <lineage>
        <taxon>Eukaryota</taxon>
        <taxon>Metazoa</taxon>
        <taxon>Chordata</taxon>
        <taxon>Craniata</taxon>
        <taxon>Vertebrata</taxon>
        <taxon>Euteleostomi</taxon>
        <taxon>Actinopterygii</taxon>
        <taxon>Neopterygii</taxon>
        <taxon>Teleostei</taxon>
        <taxon>Ostariophysi</taxon>
        <taxon>Cypriniformes</taxon>
        <taxon>Cyprinidae</taxon>
        <taxon>Labeoninae</taxon>
        <taxon>Labeonini</taxon>
        <taxon>Cirrhinus</taxon>
    </lineage>
</organism>
<evidence type="ECO:0000256" key="4">
    <source>
        <dbReference type="SAM" id="MobiDB-lite"/>
    </source>
</evidence>
<dbReference type="Pfam" id="PF04548">
    <property type="entry name" value="AIG1"/>
    <property type="match status" value="3"/>
</dbReference>
<keyword evidence="2" id="KW-0547">Nucleotide-binding</keyword>
<feature type="compositionally biased region" description="Basic and acidic residues" evidence="4">
    <location>
        <begin position="624"/>
        <end position="637"/>
    </location>
</feature>
<dbReference type="PROSITE" id="PS51720">
    <property type="entry name" value="G_AIG1"/>
    <property type="match status" value="1"/>
</dbReference>
<comment type="similarity">
    <text evidence="1">Belongs to the TRAFAC class TrmE-Era-EngA-EngB-Septin-like GTPase superfamily. AIG1/Toc34/Toc159-like paraseptin GTPase family. IAN subfamily.</text>
</comment>
<evidence type="ECO:0000313" key="6">
    <source>
        <dbReference type="EMBL" id="KAL1276987.1"/>
    </source>
</evidence>
<proteinExistence type="inferred from homology"/>
<evidence type="ECO:0000256" key="3">
    <source>
        <dbReference type="ARBA" id="ARBA00023134"/>
    </source>
</evidence>
<dbReference type="PANTHER" id="PTHR10903:SF188">
    <property type="entry name" value="GTPASE IMAP FAMILY MEMBER 2-LIKE-RELATED"/>
    <property type="match status" value="1"/>
</dbReference>
<feature type="region of interest" description="Disordered" evidence="4">
    <location>
        <begin position="616"/>
        <end position="637"/>
    </location>
</feature>
<dbReference type="PANTHER" id="PTHR10903">
    <property type="entry name" value="GTPASE, IMAP FAMILY MEMBER-RELATED"/>
    <property type="match status" value="1"/>
</dbReference>
<dbReference type="InterPro" id="IPR045058">
    <property type="entry name" value="GIMA/IAN/Toc"/>
</dbReference>
<evidence type="ECO:0000256" key="2">
    <source>
        <dbReference type="ARBA" id="ARBA00022741"/>
    </source>
</evidence>
<keyword evidence="7" id="KW-1185">Reference proteome</keyword>
<dbReference type="SUPFAM" id="SSF52540">
    <property type="entry name" value="P-loop containing nucleoside triphosphate hydrolases"/>
    <property type="match status" value="1"/>
</dbReference>
<dbReference type="InterPro" id="IPR006703">
    <property type="entry name" value="G_AIG1"/>
</dbReference>
<comment type="caution">
    <text evidence="6">The sequence shown here is derived from an EMBL/GenBank/DDBJ whole genome shotgun (WGS) entry which is preliminary data.</text>
</comment>
<reference evidence="6 7" key="1">
    <citation type="submission" date="2023-09" db="EMBL/GenBank/DDBJ databases">
        <authorList>
            <person name="Wang M."/>
        </authorList>
    </citation>
    <scope>NUCLEOTIDE SEQUENCE [LARGE SCALE GENOMIC DNA]</scope>
    <source>
        <strain evidence="6">GT-2023</strain>
        <tissue evidence="6">Liver</tissue>
    </source>
</reference>
<protein>
    <recommendedName>
        <fullName evidence="5">AIG1-type G domain-containing protein</fullName>
    </recommendedName>
</protein>
<accession>A0ABR3NJP5</accession>
<dbReference type="Proteomes" id="UP001558613">
    <property type="component" value="Unassembled WGS sequence"/>
</dbReference>
<dbReference type="Gene3D" id="3.40.50.300">
    <property type="entry name" value="P-loop containing nucleotide triphosphate hydrolases"/>
    <property type="match status" value="4"/>
</dbReference>